<comment type="caution">
    <text evidence="5">The sequence shown here is derived from an EMBL/GenBank/DDBJ whole genome shotgun (WGS) entry which is preliminary data.</text>
</comment>
<dbReference type="PRINTS" id="PR00095">
    <property type="entry name" value="ANTSNTHASEI"/>
</dbReference>
<dbReference type="PANTHER" id="PTHR11236">
    <property type="entry name" value="AMINOBENZOATE/ANTHRANILATE SYNTHASE"/>
    <property type="match status" value="1"/>
</dbReference>
<dbReference type="PANTHER" id="PTHR11236:SF50">
    <property type="entry name" value="AMINODEOXYCHORISMATE SYNTHASE COMPONENT 1"/>
    <property type="match status" value="1"/>
</dbReference>
<dbReference type="Proteomes" id="UP000234253">
    <property type="component" value="Unassembled WGS sequence"/>
</dbReference>
<dbReference type="Pfam" id="PF04715">
    <property type="entry name" value="Anth_synt_I_N"/>
    <property type="match status" value="1"/>
</dbReference>
<dbReference type="InterPro" id="IPR005801">
    <property type="entry name" value="ADC_synthase"/>
</dbReference>
<dbReference type="EC" id="2.6.1.85" evidence="1"/>
<feature type="domain" description="Anthranilate synthase component I N-terminal" evidence="4">
    <location>
        <begin position="17"/>
        <end position="154"/>
    </location>
</feature>
<gene>
    <name evidence="5" type="primary">pabB</name>
    <name evidence="5" type="ORF">CEX73_03130</name>
</gene>
<dbReference type="Gene3D" id="3.60.120.10">
    <property type="entry name" value="Anthranilate synthase"/>
    <property type="match status" value="1"/>
</dbReference>
<dbReference type="InterPro" id="IPR015890">
    <property type="entry name" value="Chorismate_C"/>
</dbReference>
<dbReference type="GO" id="GO:0009396">
    <property type="term" value="P:folic acid-containing compound biosynthetic process"/>
    <property type="evidence" value="ECO:0007669"/>
    <property type="project" value="InterPro"/>
</dbReference>
<dbReference type="RefSeq" id="WP_101627124.1">
    <property type="nucleotide sequence ID" value="NZ_NJPO01000169.1"/>
</dbReference>
<evidence type="ECO:0000256" key="2">
    <source>
        <dbReference type="ARBA" id="ARBA00022679"/>
    </source>
</evidence>
<evidence type="ECO:0000259" key="3">
    <source>
        <dbReference type="Pfam" id="PF00425"/>
    </source>
</evidence>
<reference evidence="5 6" key="1">
    <citation type="submission" date="2017-06" db="EMBL/GenBank/DDBJ databases">
        <title>Metabolic interaction between xylem feeders and their symbionts.</title>
        <authorList>
            <person name="Chouaia B."/>
        </authorList>
    </citation>
    <scope>NUCLEOTIDE SEQUENCE [LARGE SCALE GENOMIC DNA]</scope>
    <source>
        <strain evidence="5 6">Gra</strain>
    </source>
</reference>
<evidence type="ECO:0000259" key="4">
    <source>
        <dbReference type="Pfam" id="PF04715"/>
    </source>
</evidence>
<protein>
    <recommendedName>
        <fullName evidence="1">aminodeoxychorismate synthase</fullName>
        <ecNumber evidence="1">2.6.1.85</ecNumber>
    </recommendedName>
</protein>
<feature type="domain" description="Chorismate-utilising enzyme C-terminal" evidence="3">
    <location>
        <begin position="190"/>
        <end position="446"/>
    </location>
</feature>
<dbReference type="Pfam" id="PF00425">
    <property type="entry name" value="Chorismate_bind"/>
    <property type="match status" value="1"/>
</dbReference>
<dbReference type="InterPro" id="IPR019999">
    <property type="entry name" value="Anth_synth_I-like"/>
</dbReference>
<proteinExistence type="predicted"/>
<dbReference type="AlphaFoldDB" id="A0A2N4XWL1"/>
<evidence type="ECO:0000256" key="1">
    <source>
        <dbReference type="ARBA" id="ARBA00013139"/>
    </source>
</evidence>
<evidence type="ECO:0000313" key="5">
    <source>
        <dbReference type="EMBL" id="PLK58178.1"/>
    </source>
</evidence>
<dbReference type="OrthoDB" id="9803598at2"/>
<accession>A0A2N4XWL1</accession>
<dbReference type="InterPro" id="IPR005802">
    <property type="entry name" value="ADC_synth_comp_1"/>
</dbReference>
<dbReference type="GO" id="GO:0046820">
    <property type="term" value="F:4-amino-4-deoxychorismate synthase activity"/>
    <property type="evidence" value="ECO:0007669"/>
    <property type="project" value="UniProtKB-EC"/>
</dbReference>
<evidence type="ECO:0000313" key="6">
    <source>
        <dbReference type="Proteomes" id="UP000234253"/>
    </source>
</evidence>
<sequence>MIQPYFINLPYQPDAVLDIFTPLSIQSWSMLLHSSESNYSDSCFSILVANPIVTLVTQKGMTKICKGTNCEFSDKDPFMLVEQQLEKENMSLTIQTNKQFPFQGGALGLFSYDLARYIENLPNLAQRDLHIPDMAVGLYCWAIIADHHRCKLTLISHTDPATILANLIDTAPKPTARFRLHSQWQANMTRAHYGKQFRRIQQHLQAGDCYQVCFSQRFSATYSGDEWSVFRYLLAYNRAPFSAFIRLPDQATILSLSPERFLRLRGDVIESSPIKGTLPRPSIVNASIDRLQATRLATSVKNRAENIMIVDLLRNDIGRVALPGSVRVPLLFAIETFPAVYHMISTITAQLSPHYSACDLLRACFPGGSIVGAPKVRAMTIIEQLEPHCRSAWSGSIGYLSCCGTMDMNIAIRTLIIDENKIYCSVGGGIVADSNEETEYQETLAKVATLLPLLEQFKA</sequence>
<organism evidence="5 6">
    <name type="scientific">Candidatus Palibaumannia cicadellinicola</name>
    <dbReference type="NCBI Taxonomy" id="186490"/>
    <lineage>
        <taxon>Bacteria</taxon>
        <taxon>Pseudomonadati</taxon>
        <taxon>Pseudomonadota</taxon>
        <taxon>Gammaproteobacteria</taxon>
        <taxon>Candidatus Palibaumannia</taxon>
    </lineage>
</organism>
<dbReference type="NCBIfam" id="TIGR00553">
    <property type="entry name" value="pabB"/>
    <property type="match status" value="1"/>
</dbReference>
<dbReference type="InterPro" id="IPR006805">
    <property type="entry name" value="Anth_synth_I_N"/>
</dbReference>
<dbReference type="GO" id="GO:0000162">
    <property type="term" value="P:L-tryptophan biosynthetic process"/>
    <property type="evidence" value="ECO:0007669"/>
    <property type="project" value="TreeGrafter"/>
</dbReference>
<dbReference type="EMBL" id="NJPO01000169">
    <property type="protein sequence ID" value="PLK58178.1"/>
    <property type="molecule type" value="Genomic_DNA"/>
</dbReference>
<name>A0A2N4XWL1_9GAMM</name>
<dbReference type="SUPFAM" id="SSF56322">
    <property type="entry name" value="ADC synthase"/>
    <property type="match status" value="1"/>
</dbReference>
<keyword evidence="2" id="KW-0808">Transferase</keyword>